<dbReference type="GO" id="GO:0005737">
    <property type="term" value="C:cytoplasm"/>
    <property type="evidence" value="ECO:0007669"/>
    <property type="project" value="UniProtKB-SubCell"/>
</dbReference>
<dbReference type="InterPro" id="IPR016181">
    <property type="entry name" value="Acyl_CoA_acyltransferase"/>
</dbReference>
<protein>
    <recommendedName>
        <fullName evidence="5">N-alpha-acetyltransferase 40</fullName>
        <ecNumber evidence="4">2.3.1.257</ecNumber>
    </recommendedName>
</protein>
<keyword evidence="7" id="KW-0808">Transferase</keyword>
<dbReference type="GO" id="GO:0010485">
    <property type="term" value="F:histone H4 acetyltransferase activity"/>
    <property type="evidence" value="ECO:0007669"/>
    <property type="project" value="InterPro"/>
</dbReference>
<dbReference type="InterPro" id="IPR039949">
    <property type="entry name" value="NAA40"/>
</dbReference>
<keyword evidence="9" id="KW-0012">Acyltransferase</keyword>
<gene>
    <name evidence="15 16 17" type="primary">LOC111452455</name>
</gene>
<evidence type="ECO:0000313" key="14">
    <source>
        <dbReference type="Proteomes" id="UP000504609"/>
    </source>
</evidence>
<evidence type="ECO:0000256" key="6">
    <source>
        <dbReference type="ARBA" id="ARBA00022490"/>
    </source>
</evidence>
<feature type="domain" description="N-acetyltransferase" evidence="13">
    <location>
        <begin position="147"/>
        <end position="222"/>
    </location>
</feature>
<dbReference type="Pfam" id="PF00583">
    <property type="entry name" value="Acetyltransf_1"/>
    <property type="match status" value="1"/>
</dbReference>
<proteinExistence type="inferred from homology"/>
<evidence type="ECO:0000256" key="1">
    <source>
        <dbReference type="ARBA" id="ARBA00004123"/>
    </source>
</evidence>
<feature type="region of interest" description="Disordered" evidence="12">
    <location>
        <begin position="1"/>
        <end position="21"/>
    </location>
</feature>
<evidence type="ECO:0000256" key="7">
    <source>
        <dbReference type="ARBA" id="ARBA00022679"/>
    </source>
</evidence>
<comment type="subcellular location">
    <subcellularLocation>
        <location evidence="2">Cytoplasm</location>
    </subcellularLocation>
    <subcellularLocation>
        <location evidence="1">Nucleus</location>
    </subcellularLocation>
</comment>
<dbReference type="PANTHER" id="PTHR20531">
    <property type="entry name" value="N-ALPHA-ACETYLTRANSFERASE 40"/>
    <property type="match status" value="1"/>
</dbReference>
<dbReference type="GO" id="GO:0043998">
    <property type="term" value="F:histone H2A acetyltransferase activity"/>
    <property type="evidence" value="ECO:0007669"/>
    <property type="project" value="InterPro"/>
</dbReference>
<dbReference type="CDD" id="cd04301">
    <property type="entry name" value="NAT_SF"/>
    <property type="match status" value="1"/>
</dbReference>
<name>A0A6J1GBG8_CUCMO</name>
<evidence type="ECO:0000256" key="2">
    <source>
        <dbReference type="ARBA" id="ARBA00004496"/>
    </source>
</evidence>
<evidence type="ECO:0000313" key="17">
    <source>
        <dbReference type="RefSeq" id="XP_022948965.1"/>
    </source>
</evidence>
<dbReference type="EC" id="2.3.1.257" evidence="4"/>
<evidence type="ECO:0000256" key="9">
    <source>
        <dbReference type="ARBA" id="ARBA00023315"/>
    </source>
</evidence>
<dbReference type="Proteomes" id="UP000504609">
    <property type="component" value="Unplaced"/>
</dbReference>
<sequence length="308" mass="34764">MENKGSLSHSRSENNASGNCNGVQSLKRRKIIEQKKVTDQLIEVACAQKDHLSPFPSLRHYNRGGLSLYLQSGRGNKLSCSVKKYIQNLLKINMEGPYGSQWPTEEKVKHREMVSTQARYIFVHEASHANANGKPSKSDAEKTSTTLNKKDPMVAFVHFRFIIEEMIPVLYVYELQIEPRFQGRGLGTFLMELIELIACKNCMGAVVFTVQKANFKALNFYRNRLRYTISSISPSRANSLMATDASYEILCKAFNEEAKAVLEQNVPLPFVDKRSCSGISLISSVIEVPNPNHPLHSNGYWIICEPMN</sequence>
<dbReference type="Gene3D" id="3.40.630.30">
    <property type="match status" value="1"/>
</dbReference>
<evidence type="ECO:0000313" key="16">
    <source>
        <dbReference type="RefSeq" id="XP_022948964.1"/>
    </source>
</evidence>
<keyword evidence="14" id="KW-1185">Reference proteome</keyword>
<evidence type="ECO:0000259" key="13">
    <source>
        <dbReference type="Pfam" id="PF00583"/>
    </source>
</evidence>
<accession>A0A6J1GBG8</accession>
<organism evidence="14 16">
    <name type="scientific">Cucurbita moschata</name>
    <name type="common">Winter crookneck squash</name>
    <name type="synonym">Cucurbita pepo var. moschata</name>
    <dbReference type="NCBI Taxonomy" id="3662"/>
    <lineage>
        <taxon>Eukaryota</taxon>
        <taxon>Viridiplantae</taxon>
        <taxon>Streptophyta</taxon>
        <taxon>Embryophyta</taxon>
        <taxon>Tracheophyta</taxon>
        <taxon>Spermatophyta</taxon>
        <taxon>Magnoliopsida</taxon>
        <taxon>eudicotyledons</taxon>
        <taxon>Gunneridae</taxon>
        <taxon>Pentapetalae</taxon>
        <taxon>rosids</taxon>
        <taxon>fabids</taxon>
        <taxon>Cucurbitales</taxon>
        <taxon>Cucurbitaceae</taxon>
        <taxon>Cucurbiteae</taxon>
        <taxon>Cucurbita</taxon>
    </lineage>
</organism>
<dbReference type="SUPFAM" id="SSF55729">
    <property type="entry name" value="Acyl-CoA N-acyltransferases (Nat)"/>
    <property type="match status" value="1"/>
</dbReference>
<evidence type="ECO:0000256" key="5">
    <source>
        <dbReference type="ARBA" id="ARBA00015043"/>
    </source>
</evidence>
<dbReference type="KEGG" id="cmos:111452455"/>
<dbReference type="InterPro" id="IPR000182">
    <property type="entry name" value="GNAT_dom"/>
</dbReference>
<evidence type="ECO:0000256" key="12">
    <source>
        <dbReference type="SAM" id="MobiDB-lite"/>
    </source>
</evidence>
<evidence type="ECO:0000256" key="10">
    <source>
        <dbReference type="ARBA" id="ARBA00047821"/>
    </source>
</evidence>
<evidence type="ECO:0000256" key="11">
    <source>
        <dbReference type="ARBA" id="ARBA00049524"/>
    </source>
</evidence>
<dbReference type="RefSeq" id="XP_022948964.1">
    <property type="nucleotide sequence ID" value="XM_023093196.1"/>
</dbReference>
<dbReference type="PANTHER" id="PTHR20531:SF1">
    <property type="entry name" value="N-ALPHA-ACETYLTRANSFERASE 40"/>
    <property type="match status" value="1"/>
</dbReference>
<dbReference type="GO" id="GO:0005634">
    <property type="term" value="C:nucleus"/>
    <property type="evidence" value="ECO:0007669"/>
    <property type="project" value="UniProtKB-SubCell"/>
</dbReference>
<evidence type="ECO:0000256" key="8">
    <source>
        <dbReference type="ARBA" id="ARBA00023242"/>
    </source>
</evidence>
<reference evidence="15 16" key="1">
    <citation type="submission" date="2025-04" db="UniProtKB">
        <authorList>
            <consortium name="RefSeq"/>
        </authorList>
    </citation>
    <scope>IDENTIFICATION</scope>
    <source>
        <tissue evidence="15 16">Young leaves</tissue>
    </source>
</reference>
<comment type="catalytic activity">
    <reaction evidence="11">
        <text>N-terminal L-seryl-[histone H4] + acetyl-CoA = N-terminal N(alpha)-acetyl-L-seryl-[histone H4] + CoA + H(+)</text>
        <dbReference type="Rhea" id="RHEA:50596"/>
        <dbReference type="Rhea" id="RHEA-COMP:12740"/>
        <dbReference type="Rhea" id="RHEA-COMP:12743"/>
        <dbReference type="ChEBI" id="CHEBI:15378"/>
        <dbReference type="ChEBI" id="CHEBI:57287"/>
        <dbReference type="ChEBI" id="CHEBI:57288"/>
        <dbReference type="ChEBI" id="CHEBI:64738"/>
        <dbReference type="ChEBI" id="CHEBI:83690"/>
        <dbReference type="EC" id="2.3.1.257"/>
    </reaction>
</comment>
<dbReference type="RefSeq" id="XP_022948965.1">
    <property type="nucleotide sequence ID" value="XM_023093197.1"/>
</dbReference>
<evidence type="ECO:0000256" key="3">
    <source>
        <dbReference type="ARBA" id="ARBA00008870"/>
    </source>
</evidence>
<dbReference type="GO" id="GO:1990189">
    <property type="term" value="F:protein N-terminal-serine acetyltransferase activity"/>
    <property type="evidence" value="ECO:0007669"/>
    <property type="project" value="UniProtKB-EC"/>
</dbReference>
<keyword evidence="8" id="KW-0539">Nucleus</keyword>
<dbReference type="AlphaFoldDB" id="A0A6J1GBG8"/>
<comment type="catalytic activity">
    <reaction evidence="10">
        <text>N-terminal L-seryl-[histone H2A] + acetyl-CoA = N-terminal N(alpha)-acetyl-L-seryl-[histone H2A] + CoA + H(+)</text>
        <dbReference type="Rhea" id="RHEA:50600"/>
        <dbReference type="Rhea" id="RHEA-COMP:12742"/>
        <dbReference type="Rhea" id="RHEA-COMP:12744"/>
        <dbReference type="ChEBI" id="CHEBI:15378"/>
        <dbReference type="ChEBI" id="CHEBI:57287"/>
        <dbReference type="ChEBI" id="CHEBI:57288"/>
        <dbReference type="ChEBI" id="CHEBI:64738"/>
        <dbReference type="ChEBI" id="CHEBI:83690"/>
        <dbReference type="EC" id="2.3.1.257"/>
    </reaction>
</comment>
<evidence type="ECO:0000313" key="15">
    <source>
        <dbReference type="RefSeq" id="XP_022948963.1"/>
    </source>
</evidence>
<dbReference type="RefSeq" id="XP_022948963.1">
    <property type="nucleotide sequence ID" value="XM_023093195.1"/>
</dbReference>
<dbReference type="GeneID" id="111452455"/>
<comment type="similarity">
    <text evidence="3">Belongs to the acetyltransferase family. NAA40 subfamily.</text>
</comment>
<keyword evidence="6" id="KW-0963">Cytoplasm</keyword>
<evidence type="ECO:0000256" key="4">
    <source>
        <dbReference type="ARBA" id="ARBA00012950"/>
    </source>
</evidence>